<feature type="transmembrane region" description="Helical" evidence="7">
    <location>
        <begin position="20"/>
        <end position="41"/>
    </location>
</feature>
<dbReference type="GO" id="GO:0005886">
    <property type="term" value="C:plasma membrane"/>
    <property type="evidence" value="ECO:0007669"/>
    <property type="project" value="UniProtKB-SubCell"/>
</dbReference>
<evidence type="ECO:0000313" key="10">
    <source>
        <dbReference type="EMBL" id="PIZ18310.1"/>
    </source>
</evidence>
<sequence>MAEKTGFRIMKYIKPYWPQLLGAFGCTVIAAVSILLLPGLFQNLTIHMKLRDFKYLGIFFRQGMALLFLRFISLYGQTYFNAYVCQRAITDLRNGIYEHLLKMSFSFHAKWRTGELISRTVSDIDIIQNVLLHNFSNLLLYVLMSLGLTLKMFDLNWRLALIIGAVAPVVGFAMSWFGERIKRITSIVQAKVADISSLIQETISGIRTVKAFSREEHEIGRFNKENERNFLTSMKRARVEAIQEPVVEVLAFLGILVVVWYGARCMMNGTMDLSRAVAFVTVILFIREPVVGFSRAYSQWQQAFVSSNRVFEILDKSVETIEKSGPVKIPSIKGAIKMEGVSFHYEEGKTVLSDISLDIMPGEIIALVGPVGAGKSTLTSLIPRFYDPASGLIAIDGYDLRSVDIISLRQQIGIVPQEVVLFNRTIKENIAYGKVNASEEEILHAAESANALDFIMRFSGGFDTHIGERGIKLSGGQRQCLAVARVILKNPRIILLDEATSSMDSESESLVQVAMARLIEGRTTIIIAHRLSTVRHADRIVVMDSGRIVETGKHAELMAGKGLYYKLYQTQFKPLEEGMEQKG</sequence>
<dbReference type="Pfam" id="PF00005">
    <property type="entry name" value="ABC_tran"/>
    <property type="match status" value="1"/>
</dbReference>
<feature type="transmembrane region" description="Helical" evidence="7">
    <location>
        <begin position="159"/>
        <end position="177"/>
    </location>
</feature>
<dbReference type="SUPFAM" id="SSF52540">
    <property type="entry name" value="P-loop containing nucleoside triphosphate hydrolases"/>
    <property type="match status" value="1"/>
</dbReference>
<evidence type="ECO:0000313" key="11">
    <source>
        <dbReference type="Proteomes" id="UP000229307"/>
    </source>
</evidence>
<dbReference type="GO" id="GO:0016887">
    <property type="term" value="F:ATP hydrolysis activity"/>
    <property type="evidence" value="ECO:0007669"/>
    <property type="project" value="InterPro"/>
</dbReference>
<evidence type="ECO:0000256" key="4">
    <source>
        <dbReference type="ARBA" id="ARBA00022840"/>
    </source>
</evidence>
<protein>
    <submittedName>
        <fullName evidence="10">ABC transporter ATP-binding protein</fullName>
    </submittedName>
</protein>
<dbReference type="PANTHER" id="PTHR43394">
    <property type="entry name" value="ATP-DEPENDENT PERMEASE MDL1, MITOCHONDRIAL"/>
    <property type="match status" value="1"/>
</dbReference>
<dbReference type="EMBL" id="PFMR01000003">
    <property type="protein sequence ID" value="PIZ18310.1"/>
    <property type="molecule type" value="Genomic_DNA"/>
</dbReference>
<dbReference type="InterPro" id="IPR036640">
    <property type="entry name" value="ABC1_TM_sf"/>
</dbReference>
<dbReference type="InterPro" id="IPR039421">
    <property type="entry name" value="Type_1_exporter"/>
</dbReference>
<keyword evidence="4 10" id="KW-0067">ATP-binding</keyword>
<dbReference type="Proteomes" id="UP000229307">
    <property type="component" value="Unassembled WGS sequence"/>
</dbReference>
<comment type="subcellular location">
    <subcellularLocation>
        <location evidence="1">Cell membrane</location>
        <topology evidence="1">Multi-pass membrane protein</topology>
    </subcellularLocation>
</comment>
<dbReference type="GO" id="GO:0015421">
    <property type="term" value="F:ABC-type oligopeptide transporter activity"/>
    <property type="evidence" value="ECO:0007669"/>
    <property type="project" value="TreeGrafter"/>
</dbReference>
<organism evidence="10 11">
    <name type="scientific">Candidatus Desantisbacteria bacterium CG_4_10_14_0_8_um_filter_48_22</name>
    <dbReference type="NCBI Taxonomy" id="1974543"/>
    <lineage>
        <taxon>Bacteria</taxon>
        <taxon>Candidatus Desantisiibacteriota</taxon>
    </lineage>
</organism>
<dbReference type="InterPro" id="IPR027417">
    <property type="entry name" value="P-loop_NTPase"/>
</dbReference>
<dbReference type="Gene3D" id="1.20.1560.10">
    <property type="entry name" value="ABC transporter type 1, transmembrane domain"/>
    <property type="match status" value="1"/>
</dbReference>
<name>A0A2M7SFM8_9BACT</name>
<dbReference type="PROSITE" id="PS50929">
    <property type="entry name" value="ABC_TM1F"/>
    <property type="match status" value="1"/>
</dbReference>
<evidence type="ECO:0000256" key="5">
    <source>
        <dbReference type="ARBA" id="ARBA00022989"/>
    </source>
</evidence>
<dbReference type="Gene3D" id="3.40.50.300">
    <property type="entry name" value="P-loop containing nucleotide triphosphate hydrolases"/>
    <property type="match status" value="1"/>
</dbReference>
<dbReference type="CDD" id="cd18552">
    <property type="entry name" value="ABC_6TM_MsbA_like"/>
    <property type="match status" value="1"/>
</dbReference>
<keyword evidence="3" id="KW-0547">Nucleotide-binding</keyword>
<reference evidence="11" key="1">
    <citation type="submission" date="2017-09" db="EMBL/GenBank/DDBJ databases">
        <title>Depth-based differentiation of microbial function through sediment-hosted aquifers and enrichment of novel symbionts in the deep terrestrial subsurface.</title>
        <authorList>
            <person name="Probst A.J."/>
            <person name="Ladd B."/>
            <person name="Jarett J.K."/>
            <person name="Geller-Mcgrath D.E."/>
            <person name="Sieber C.M.K."/>
            <person name="Emerson J.B."/>
            <person name="Anantharaman K."/>
            <person name="Thomas B.C."/>
            <person name="Malmstrom R."/>
            <person name="Stieglmeier M."/>
            <person name="Klingl A."/>
            <person name="Woyke T."/>
            <person name="Ryan C.M."/>
            <person name="Banfield J.F."/>
        </authorList>
    </citation>
    <scope>NUCLEOTIDE SEQUENCE [LARGE SCALE GENOMIC DNA]</scope>
</reference>
<comment type="caution">
    <text evidence="10">The sequence shown here is derived from an EMBL/GenBank/DDBJ whole genome shotgun (WGS) entry which is preliminary data.</text>
</comment>
<keyword evidence="6 7" id="KW-0472">Membrane</keyword>
<proteinExistence type="predicted"/>
<keyword evidence="5 7" id="KW-1133">Transmembrane helix</keyword>
<evidence type="ECO:0000256" key="7">
    <source>
        <dbReference type="SAM" id="Phobius"/>
    </source>
</evidence>
<evidence type="ECO:0000259" key="9">
    <source>
        <dbReference type="PROSITE" id="PS50929"/>
    </source>
</evidence>
<evidence type="ECO:0000256" key="6">
    <source>
        <dbReference type="ARBA" id="ARBA00023136"/>
    </source>
</evidence>
<feature type="transmembrane region" description="Helical" evidence="7">
    <location>
        <begin position="245"/>
        <end position="263"/>
    </location>
</feature>
<dbReference type="PANTHER" id="PTHR43394:SF1">
    <property type="entry name" value="ATP-BINDING CASSETTE SUB-FAMILY B MEMBER 10, MITOCHONDRIAL"/>
    <property type="match status" value="1"/>
</dbReference>
<evidence type="ECO:0000256" key="3">
    <source>
        <dbReference type="ARBA" id="ARBA00022741"/>
    </source>
</evidence>
<evidence type="ECO:0000256" key="1">
    <source>
        <dbReference type="ARBA" id="ARBA00004651"/>
    </source>
</evidence>
<dbReference type="PROSITE" id="PS50893">
    <property type="entry name" value="ABC_TRANSPORTER_2"/>
    <property type="match status" value="1"/>
</dbReference>
<evidence type="ECO:0000259" key="8">
    <source>
        <dbReference type="PROSITE" id="PS50893"/>
    </source>
</evidence>
<evidence type="ECO:0000256" key="2">
    <source>
        <dbReference type="ARBA" id="ARBA00022692"/>
    </source>
</evidence>
<feature type="transmembrane region" description="Helical" evidence="7">
    <location>
        <begin position="135"/>
        <end position="153"/>
    </location>
</feature>
<dbReference type="SMART" id="SM00382">
    <property type="entry name" value="AAA"/>
    <property type="match status" value="1"/>
</dbReference>
<dbReference type="Pfam" id="PF00664">
    <property type="entry name" value="ABC_membrane"/>
    <property type="match status" value="1"/>
</dbReference>
<dbReference type="FunFam" id="3.40.50.300:FF:000218">
    <property type="entry name" value="Multidrug ABC transporter ATP-binding protein"/>
    <property type="match status" value="1"/>
</dbReference>
<dbReference type="InterPro" id="IPR003593">
    <property type="entry name" value="AAA+_ATPase"/>
</dbReference>
<accession>A0A2M7SFM8</accession>
<dbReference type="InterPro" id="IPR011527">
    <property type="entry name" value="ABC1_TM_dom"/>
</dbReference>
<dbReference type="PROSITE" id="PS00211">
    <property type="entry name" value="ABC_TRANSPORTER_1"/>
    <property type="match status" value="1"/>
</dbReference>
<dbReference type="InterPro" id="IPR017871">
    <property type="entry name" value="ABC_transporter-like_CS"/>
</dbReference>
<dbReference type="GO" id="GO:0005524">
    <property type="term" value="F:ATP binding"/>
    <property type="evidence" value="ECO:0007669"/>
    <property type="project" value="UniProtKB-KW"/>
</dbReference>
<dbReference type="SUPFAM" id="SSF90123">
    <property type="entry name" value="ABC transporter transmembrane region"/>
    <property type="match status" value="1"/>
</dbReference>
<keyword evidence="2 7" id="KW-0812">Transmembrane</keyword>
<gene>
    <name evidence="10" type="ORF">COY52_00080</name>
</gene>
<feature type="domain" description="ABC transporter" evidence="8">
    <location>
        <begin position="336"/>
        <end position="570"/>
    </location>
</feature>
<dbReference type="PROSITE" id="PS51257">
    <property type="entry name" value="PROKAR_LIPOPROTEIN"/>
    <property type="match status" value="1"/>
</dbReference>
<dbReference type="InterPro" id="IPR003439">
    <property type="entry name" value="ABC_transporter-like_ATP-bd"/>
</dbReference>
<feature type="domain" description="ABC transmembrane type-1" evidence="9">
    <location>
        <begin position="21"/>
        <end position="302"/>
    </location>
</feature>
<dbReference type="AlphaFoldDB" id="A0A2M7SFM8"/>